<dbReference type="KEGG" id="ntg:NSCAC_0250"/>
<dbReference type="SUPFAM" id="SSF48208">
    <property type="entry name" value="Six-hairpin glycosidases"/>
    <property type="match status" value="1"/>
</dbReference>
<dbReference type="InterPro" id="IPR012341">
    <property type="entry name" value="6hp_glycosidase-like_sf"/>
</dbReference>
<feature type="domain" description="Spermatogenesis-associated protein 20-like TRX" evidence="1">
    <location>
        <begin position="2"/>
        <end position="164"/>
    </location>
</feature>
<dbReference type="RefSeq" id="WP_197744625.1">
    <property type="nucleotide sequence ID" value="NZ_LR778175.1"/>
</dbReference>
<sequence>MKNHLQNETSPYLLQHVDNPVNWYPWNKDALDRASQEKKPILLSIGYSACHWCHVMAHESFEDKDTALIMNQHFINIKVDREERPDLDQVYQLAQQMLTGRAGGWPLTLFLEPTKQVPFFSGTYFPPEGRYGLPGFKDLLQQISQYFYTHSSEIYAQNSRLLAAFRNIDKRISIDKVSSLDFSPLKRSQKELTQSFDFQYGGMKGAPKFPNPPIIERYLNEAIEFYLTKEEQQQSITKLQITLDHMALGGIYDQIGGGFYRYSVDGKWQIPHFEKMLYDNGQLLFLYSKAYSLLKAKLYHRVLLETGNWVIREMQSSEGGYYSSLDADSEGHEGKYYIWSQEEIQSILDDDEYQLASRYFGLDQPSNFEGCWHLHCAAVNTETLAQKLELPLDNTQKKIITIKERLRITRNNRIYPTRDGKILTSWNGLMIKGMVSAGQVLNQPSFIDSAERALKFIYNNLWINNRLLATYKDKKARYLAYLDDYAFLIDALITLLQTQWKDEYLAFLIQLTDTVLTHFENKEQGGFYFTAHDQEIPISRLIPLTDNATPSGNGVMTYNLIRLGHLLGNMVYLEAAERCLKTSWFSVQQIPHAHCSLLKALESYLYPPEIIILRGPESVLTPWHSLVLEHYLQQRIVLAIPSHAKYLPKQLEKYQSISSNGVTAYICHGQTCLAPITEFESFKNHFKVKDSSQSYL</sequence>
<dbReference type="InterPro" id="IPR024705">
    <property type="entry name" value="Ssp411"/>
</dbReference>
<name>A0A7G1Q8D8_9GAMM</name>
<dbReference type="GO" id="GO:0005975">
    <property type="term" value="P:carbohydrate metabolic process"/>
    <property type="evidence" value="ECO:0007669"/>
    <property type="project" value="InterPro"/>
</dbReference>
<evidence type="ECO:0000313" key="2">
    <source>
        <dbReference type="EMBL" id="CAB1274601.1"/>
    </source>
</evidence>
<dbReference type="EMBL" id="LR778175">
    <property type="protein sequence ID" value="CAB1274601.1"/>
    <property type="molecule type" value="Genomic_DNA"/>
</dbReference>
<dbReference type="Proteomes" id="UP000516072">
    <property type="component" value="Chromosome"/>
</dbReference>
<reference evidence="2 3" key="1">
    <citation type="submission" date="2020-03" db="EMBL/GenBank/DDBJ databases">
        <authorList>
            <person name="Picone N."/>
        </authorList>
    </citation>
    <scope>NUCLEOTIDE SEQUENCE [LARGE SCALE GENOMIC DNA]</scope>
    <source>
        <strain evidence="2">NSCAC1</strain>
    </source>
</reference>
<dbReference type="Gene3D" id="1.50.10.10">
    <property type="match status" value="1"/>
</dbReference>
<dbReference type="Gene3D" id="3.40.30.10">
    <property type="entry name" value="Glutaredoxin"/>
    <property type="match status" value="1"/>
</dbReference>
<gene>
    <name evidence="2" type="ORF">NSCAC_0250</name>
</gene>
<dbReference type="InterPro" id="IPR036249">
    <property type="entry name" value="Thioredoxin-like_sf"/>
</dbReference>
<protein>
    <recommendedName>
        <fullName evidence="1">Spermatogenesis-associated protein 20-like TRX domain-containing protein</fullName>
    </recommendedName>
</protein>
<dbReference type="PANTHER" id="PTHR42899:SF1">
    <property type="entry name" value="SPERMATOGENESIS-ASSOCIATED PROTEIN 20"/>
    <property type="match status" value="1"/>
</dbReference>
<dbReference type="PIRSF" id="PIRSF006402">
    <property type="entry name" value="UCP006402_thioredoxin"/>
    <property type="match status" value="1"/>
</dbReference>
<evidence type="ECO:0000313" key="3">
    <source>
        <dbReference type="Proteomes" id="UP000516072"/>
    </source>
</evidence>
<evidence type="ECO:0000259" key="1">
    <source>
        <dbReference type="Pfam" id="PF03190"/>
    </source>
</evidence>
<organism evidence="2 3">
    <name type="scientific">Candidatus Nitrosacidococcus tergens</name>
    <dbReference type="NCBI Taxonomy" id="553981"/>
    <lineage>
        <taxon>Bacteria</taxon>
        <taxon>Pseudomonadati</taxon>
        <taxon>Pseudomonadota</taxon>
        <taxon>Gammaproteobacteria</taxon>
        <taxon>Chromatiales</taxon>
        <taxon>Chromatiaceae</taxon>
        <taxon>Candidatus Nitrosacidococcus</taxon>
    </lineage>
</organism>
<dbReference type="AlphaFoldDB" id="A0A7G1Q8D8"/>
<keyword evidence="3" id="KW-1185">Reference proteome</keyword>
<dbReference type="SUPFAM" id="SSF52833">
    <property type="entry name" value="Thioredoxin-like"/>
    <property type="match status" value="1"/>
</dbReference>
<dbReference type="InterPro" id="IPR004879">
    <property type="entry name" value="Ssp411-like_TRX"/>
</dbReference>
<dbReference type="PANTHER" id="PTHR42899">
    <property type="entry name" value="SPERMATOGENESIS-ASSOCIATED PROTEIN 20"/>
    <property type="match status" value="1"/>
</dbReference>
<dbReference type="Pfam" id="PF03190">
    <property type="entry name" value="Thioredox_DsbH"/>
    <property type="match status" value="1"/>
</dbReference>
<dbReference type="CDD" id="cd02955">
    <property type="entry name" value="SSP411"/>
    <property type="match status" value="1"/>
</dbReference>
<proteinExistence type="predicted"/>
<accession>A0A7G1Q8D8</accession>
<dbReference type="InterPro" id="IPR008928">
    <property type="entry name" value="6-hairpin_glycosidase_sf"/>
</dbReference>